<keyword evidence="3" id="KW-1185">Reference proteome</keyword>
<dbReference type="EMBL" id="MU129033">
    <property type="protein sequence ID" value="KAF9509559.1"/>
    <property type="molecule type" value="Genomic_DNA"/>
</dbReference>
<dbReference type="AlphaFoldDB" id="A0A9P6DSI1"/>
<evidence type="ECO:0000313" key="3">
    <source>
        <dbReference type="Proteomes" id="UP000886523"/>
    </source>
</evidence>
<comment type="caution">
    <text evidence="2">The sequence shown here is derived from an EMBL/GenBank/DDBJ whole genome shotgun (WGS) entry which is preliminary data.</text>
</comment>
<dbReference type="InterPro" id="IPR027417">
    <property type="entry name" value="P-loop_NTPase"/>
</dbReference>
<accession>A0A9P6DSI1</accession>
<feature type="region of interest" description="Disordered" evidence="1">
    <location>
        <begin position="1"/>
        <end position="24"/>
    </location>
</feature>
<evidence type="ECO:0000256" key="1">
    <source>
        <dbReference type="SAM" id="MobiDB-lite"/>
    </source>
</evidence>
<reference evidence="2" key="1">
    <citation type="journal article" date="2020" name="Nat. Commun.">
        <title>Large-scale genome sequencing of mycorrhizal fungi provides insights into the early evolution of symbiotic traits.</title>
        <authorList>
            <person name="Miyauchi S."/>
            <person name="Kiss E."/>
            <person name="Kuo A."/>
            <person name="Drula E."/>
            <person name="Kohler A."/>
            <person name="Sanchez-Garcia M."/>
            <person name="Morin E."/>
            <person name="Andreopoulos B."/>
            <person name="Barry K.W."/>
            <person name="Bonito G."/>
            <person name="Buee M."/>
            <person name="Carver A."/>
            <person name="Chen C."/>
            <person name="Cichocki N."/>
            <person name="Clum A."/>
            <person name="Culley D."/>
            <person name="Crous P.W."/>
            <person name="Fauchery L."/>
            <person name="Girlanda M."/>
            <person name="Hayes R.D."/>
            <person name="Keri Z."/>
            <person name="LaButti K."/>
            <person name="Lipzen A."/>
            <person name="Lombard V."/>
            <person name="Magnuson J."/>
            <person name="Maillard F."/>
            <person name="Murat C."/>
            <person name="Nolan M."/>
            <person name="Ohm R.A."/>
            <person name="Pangilinan J."/>
            <person name="Pereira M.F."/>
            <person name="Perotto S."/>
            <person name="Peter M."/>
            <person name="Pfister S."/>
            <person name="Riley R."/>
            <person name="Sitrit Y."/>
            <person name="Stielow J.B."/>
            <person name="Szollosi G."/>
            <person name="Zifcakova L."/>
            <person name="Stursova M."/>
            <person name="Spatafora J.W."/>
            <person name="Tedersoo L."/>
            <person name="Vaario L.M."/>
            <person name="Yamada A."/>
            <person name="Yan M."/>
            <person name="Wang P."/>
            <person name="Xu J."/>
            <person name="Bruns T."/>
            <person name="Baldrian P."/>
            <person name="Vilgalys R."/>
            <person name="Dunand C."/>
            <person name="Henrissat B."/>
            <person name="Grigoriev I.V."/>
            <person name="Hibbett D."/>
            <person name="Nagy L.G."/>
            <person name="Martin F.M."/>
        </authorList>
    </citation>
    <scope>NUCLEOTIDE SEQUENCE</scope>
    <source>
        <strain evidence="2">UP504</strain>
    </source>
</reference>
<dbReference type="OrthoDB" id="5061070at2759"/>
<dbReference type="Gene3D" id="3.40.50.300">
    <property type="entry name" value="P-loop containing nucleotide triphosphate hydrolases"/>
    <property type="match status" value="1"/>
</dbReference>
<dbReference type="Proteomes" id="UP000886523">
    <property type="component" value="Unassembled WGS sequence"/>
</dbReference>
<sequence length="285" mass="31795">MVASKVRYSGVIRKPPKDHSRSATSTISTYSVPYSICQHDLSAPGTYNSASCMADSHPSPVDLRLALFTHRTALARSNLPRRLESTRRNQDSFFNGREAVIESLMNLEWGTPVACPKLNTRLGYHVPHYLVLVWILVDLPGVTIIPVRDQPHGIQRQIQDIPMCHIFAPNSVILWLLLADSDGLKMVIEPEVSEQQHARLCMTVNDPMSVKPRIFRPWTPSQSSNLSNGTRLHASPLTRRSRLGIVYDVPIFLTHRDFSNSSLPLSSLSQAFSLMNNGSVALTFG</sequence>
<name>A0A9P6DSI1_9AGAM</name>
<gene>
    <name evidence="2" type="ORF">BS47DRAFT_1487911</name>
</gene>
<protein>
    <submittedName>
        <fullName evidence="2">Uncharacterized protein</fullName>
    </submittedName>
</protein>
<proteinExistence type="predicted"/>
<organism evidence="2 3">
    <name type="scientific">Hydnum rufescens UP504</name>
    <dbReference type="NCBI Taxonomy" id="1448309"/>
    <lineage>
        <taxon>Eukaryota</taxon>
        <taxon>Fungi</taxon>
        <taxon>Dikarya</taxon>
        <taxon>Basidiomycota</taxon>
        <taxon>Agaricomycotina</taxon>
        <taxon>Agaricomycetes</taxon>
        <taxon>Cantharellales</taxon>
        <taxon>Hydnaceae</taxon>
        <taxon>Hydnum</taxon>
    </lineage>
</organism>
<evidence type="ECO:0000313" key="2">
    <source>
        <dbReference type="EMBL" id="KAF9509559.1"/>
    </source>
</evidence>